<dbReference type="EMBL" id="CAJPDT010000006">
    <property type="protein sequence ID" value="CAF9909471.1"/>
    <property type="molecule type" value="Genomic_DNA"/>
</dbReference>
<dbReference type="PANTHER" id="PTHR23501:SF43">
    <property type="entry name" value="MULTIDRUG TRANSPORTER, PUTATIVE (AFU_ORTHOLOGUE AFUA_6G03040)-RELATED"/>
    <property type="match status" value="1"/>
</dbReference>
<dbReference type="PANTHER" id="PTHR23501">
    <property type="entry name" value="MAJOR FACILITATOR SUPERFAMILY"/>
    <property type="match status" value="1"/>
</dbReference>
<evidence type="ECO:0000256" key="1">
    <source>
        <dbReference type="ARBA" id="ARBA00004141"/>
    </source>
</evidence>
<dbReference type="Pfam" id="PF07690">
    <property type="entry name" value="MFS_1"/>
    <property type="match status" value="1"/>
</dbReference>
<proteinExistence type="predicted"/>
<keyword evidence="2 6" id="KW-0812">Transmembrane</keyword>
<comment type="caution">
    <text evidence="8">The sequence shown here is derived from an EMBL/GenBank/DDBJ whole genome shotgun (WGS) entry which is preliminary data.</text>
</comment>
<comment type="subcellular location">
    <subcellularLocation>
        <location evidence="1">Membrane</location>
        <topology evidence="1">Multi-pass membrane protein</topology>
    </subcellularLocation>
</comment>
<accession>A0A8H3EV60</accession>
<feature type="transmembrane region" description="Helical" evidence="6">
    <location>
        <begin position="388"/>
        <end position="407"/>
    </location>
</feature>
<dbReference type="AlphaFoldDB" id="A0A8H3EV60"/>
<sequence length="604" mass="64761">MSLGQDETDDHYLAQDGNLNKSLGSGDIDHGSAEQHPTISQQRNSPTVSGWQLKIIIFALCFGLLLSTLETTIIATALVNISASFGKSHLASWIVVAYLLTYTGFLIIYARLSDFFGRRNAILVALAFFILWSLACGFAQRMEQLIIFRALQGIGGSGIYSMVMVTIPEITPPLHFGLVSGLISAVFASSSIIGPIMGGAITSHSSWRWVFWLNVPCGAVIVALTLWKYPTKTGASAYSKSALAQVDLPGVILSLAGSIMLVFALEQGGVKYPWDSGIIVASFVVAGISWVLFGSWETFLTSSFVKMTMRPIFPTRLLTQRVVATALLSGFLTGFPFMVTIINLPQWFQIVNGLSPVDAGVRMLPLLLVSACGAGIAGAIASKKNVSWHILVSSNALQVLGLGLMSSLPSTEAVSKDQYGFQAILGMGFGLGLSSLIIVTRVEVDDDDLAVAMGAITQVRVLGGVIGLAIAQAILTRSLDSKLGSFLSSQQITALLDSTGSISDFSPAQAKSTRQVYGDAFNLQMRIVTFIAAASVVSSLFAFRRHPVSLKDRAREQRERMMGAEAQEVEMEHEQGHRLGGEDARPTGECGSGETEDSDQTKRK</sequence>
<feature type="transmembrane region" description="Helical" evidence="6">
    <location>
        <begin position="146"/>
        <end position="167"/>
    </location>
</feature>
<feature type="transmembrane region" description="Helical" evidence="6">
    <location>
        <begin position="363"/>
        <end position="381"/>
    </location>
</feature>
<feature type="transmembrane region" description="Helical" evidence="6">
    <location>
        <begin position="277"/>
        <end position="301"/>
    </location>
</feature>
<protein>
    <recommendedName>
        <fullName evidence="7">Major facilitator superfamily (MFS) profile domain-containing protein</fullName>
    </recommendedName>
</protein>
<evidence type="ECO:0000313" key="8">
    <source>
        <dbReference type="EMBL" id="CAF9909471.1"/>
    </source>
</evidence>
<dbReference type="GO" id="GO:0022857">
    <property type="term" value="F:transmembrane transporter activity"/>
    <property type="evidence" value="ECO:0007669"/>
    <property type="project" value="InterPro"/>
</dbReference>
<feature type="transmembrane region" description="Helical" evidence="6">
    <location>
        <begin position="55"/>
        <end position="78"/>
    </location>
</feature>
<dbReference type="OrthoDB" id="440553at2759"/>
<evidence type="ECO:0000256" key="2">
    <source>
        <dbReference type="ARBA" id="ARBA00022692"/>
    </source>
</evidence>
<feature type="transmembrane region" description="Helical" evidence="6">
    <location>
        <begin position="451"/>
        <end position="475"/>
    </location>
</feature>
<evidence type="ECO:0000256" key="4">
    <source>
        <dbReference type="ARBA" id="ARBA00023136"/>
    </source>
</evidence>
<feature type="transmembrane region" description="Helical" evidence="6">
    <location>
        <begin position="419"/>
        <end position="439"/>
    </location>
</feature>
<evidence type="ECO:0000313" key="9">
    <source>
        <dbReference type="Proteomes" id="UP000664534"/>
    </source>
</evidence>
<feature type="transmembrane region" description="Helical" evidence="6">
    <location>
        <begin position="90"/>
        <end position="109"/>
    </location>
</feature>
<keyword evidence="3 6" id="KW-1133">Transmembrane helix</keyword>
<keyword evidence="4 6" id="KW-0472">Membrane</keyword>
<dbReference type="Gene3D" id="1.20.1250.20">
    <property type="entry name" value="MFS general substrate transporter like domains"/>
    <property type="match status" value="1"/>
</dbReference>
<feature type="transmembrane region" description="Helical" evidence="6">
    <location>
        <begin position="523"/>
        <end position="543"/>
    </location>
</feature>
<dbReference type="Proteomes" id="UP000664534">
    <property type="component" value="Unassembled WGS sequence"/>
</dbReference>
<feature type="compositionally biased region" description="Basic and acidic residues" evidence="5">
    <location>
        <begin position="570"/>
        <end position="586"/>
    </location>
</feature>
<feature type="transmembrane region" description="Helical" evidence="6">
    <location>
        <begin position="209"/>
        <end position="227"/>
    </location>
</feature>
<feature type="domain" description="Major facilitator superfamily (MFS) profile" evidence="7">
    <location>
        <begin position="56"/>
        <end position="550"/>
    </location>
</feature>
<gene>
    <name evidence="8" type="ORF">IMSHALPRED_008372</name>
</gene>
<feature type="region of interest" description="Disordered" evidence="5">
    <location>
        <begin position="560"/>
        <end position="604"/>
    </location>
</feature>
<name>A0A8H3EV60_9LECA</name>
<dbReference type="InterPro" id="IPR036259">
    <property type="entry name" value="MFS_trans_sf"/>
</dbReference>
<keyword evidence="9" id="KW-1185">Reference proteome</keyword>
<dbReference type="Gene3D" id="1.20.1720.10">
    <property type="entry name" value="Multidrug resistance protein D"/>
    <property type="match status" value="1"/>
</dbReference>
<evidence type="ECO:0000256" key="6">
    <source>
        <dbReference type="SAM" id="Phobius"/>
    </source>
</evidence>
<feature type="transmembrane region" description="Helical" evidence="6">
    <location>
        <begin position="121"/>
        <end position="140"/>
    </location>
</feature>
<dbReference type="InterPro" id="IPR020846">
    <property type="entry name" value="MFS_dom"/>
</dbReference>
<dbReference type="PRINTS" id="PR01036">
    <property type="entry name" value="TCRTETB"/>
</dbReference>
<evidence type="ECO:0000259" key="7">
    <source>
        <dbReference type="PROSITE" id="PS50850"/>
    </source>
</evidence>
<organism evidence="8 9">
    <name type="scientific">Imshaugia aleurites</name>
    <dbReference type="NCBI Taxonomy" id="172621"/>
    <lineage>
        <taxon>Eukaryota</taxon>
        <taxon>Fungi</taxon>
        <taxon>Dikarya</taxon>
        <taxon>Ascomycota</taxon>
        <taxon>Pezizomycotina</taxon>
        <taxon>Lecanoromycetes</taxon>
        <taxon>OSLEUM clade</taxon>
        <taxon>Lecanoromycetidae</taxon>
        <taxon>Lecanorales</taxon>
        <taxon>Lecanorineae</taxon>
        <taxon>Parmeliaceae</taxon>
        <taxon>Imshaugia</taxon>
    </lineage>
</organism>
<evidence type="ECO:0000256" key="3">
    <source>
        <dbReference type="ARBA" id="ARBA00022989"/>
    </source>
</evidence>
<dbReference type="PROSITE" id="PS50850">
    <property type="entry name" value="MFS"/>
    <property type="match status" value="1"/>
</dbReference>
<feature type="transmembrane region" description="Helical" evidence="6">
    <location>
        <begin position="248"/>
        <end position="265"/>
    </location>
</feature>
<dbReference type="CDD" id="cd17502">
    <property type="entry name" value="MFS_Azr1_MDR_like"/>
    <property type="match status" value="1"/>
</dbReference>
<dbReference type="SUPFAM" id="SSF103473">
    <property type="entry name" value="MFS general substrate transporter"/>
    <property type="match status" value="1"/>
</dbReference>
<evidence type="ECO:0000256" key="5">
    <source>
        <dbReference type="SAM" id="MobiDB-lite"/>
    </source>
</evidence>
<reference evidence="8" key="1">
    <citation type="submission" date="2021-03" db="EMBL/GenBank/DDBJ databases">
        <authorList>
            <person name="Tagirdzhanova G."/>
        </authorList>
    </citation>
    <scope>NUCLEOTIDE SEQUENCE</scope>
</reference>
<dbReference type="GO" id="GO:0005886">
    <property type="term" value="C:plasma membrane"/>
    <property type="evidence" value="ECO:0007669"/>
    <property type="project" value="TreeGrafter"/>
</dbReference>
<feature type="transmembrane region" description="Helical" evidence="6">
    <location>
        <begin position="322"/>
        <end position="343"/>
    </location>
</feature>
<dbReference type="InterPro" id="IPR011701">
    <property type="entry name" value="MFS"/>
</dbReference>